<accession>A0A2K3P0X3</accession>
<dbReference type="Proteomes" id="UP000236291">
    <property type="component" value="Unassembled WGS sequence"/>
</dbReference>
<comment type="caution">
    <text evidence="1">The sequence shown here is derived from an EMBL/GenBank/DDBJ whole genome shotgun (WGS) entry which is preliminary data.</text>
</comment>
<dbReference type="AlphaFoldDB" id="A0A2K3P0X3"/>
<protein>
    <submittedName>
        <fullName evidence="1">Transducin/WD40 repeat protein</fullName>
    </submittedName>
</protein>
<evidence type="ECO:0000313" key="1">
    <source>
        <dbReference type="EMBL" id="PNY08942.1"/>
    </source>
</evidence>
<dbReference type="STRING" id="57577.A0A2K3P0X3"/>
<proteinExistence type="predicted"/>
<gene>
    <name evidence="1" type="ORF">L195_g005482</name>
</gene>
<sequence>MDGSQRSFHQFEQHLAGKCMSEINATNCSTKVNNYSNTCSCTHIDSSQIRSSVVEALEEISALFYDEDRNGIYIGGMVFTLQVGFVGLNKL</sequence>
<reference evidence="1 2" key="2">
    <citation type="journal article" date="2017" name="Front. Plant Sci.">
        <title>Gene Classification and Mining of Molecular Markers Useful in Red Clover (Trifolium pratense) Breeding.</title>
        <authorList>
            <person name="Istvanek J."/>
            <person name="Dluhosova J."/>
            <person name="Dluhos P."/>
            <person name="Patkova L."/>
            <person name="Nedelnik J."/>
            <person name="Repkova J."/>
        </authorList>
    </citation>
    <scope>NUCLEOTIDE SEQUENCE [LARGE SCALE GENOMIC DNA]</scope>
    <source>
        <strain evidence="2">cv. Tatra</strain>
        <tissue evidence="1">Young leaves</tissue>
    </source>
</reference>
<dbReference type="ExpressionAtlas" id="A0A2K3P0X3">
    <property type="expression patterns" value="baseline"/>
</dbReference>
<reference evidence="1 2" key="1">
    <citation type="journal article" date="2014" name="Am. J. Bot.">
        <title>Genome assembly and annotation for red clover (Trifolium pratense; Fabaceae).</title>
        <authorList>
            <person name="Istvanek J."/>
            <person name="Jaros M."/>
            <person name="Krenek A."/>
            <person name="Repkova J."/>
        </authorList>
    </citation>
    <scope>NUCLEOTIDE SEQUENCE [LARGE SCALE GENOMIC DNA]</scope>
    <source>
        <strain evidence="2">cv. Tatra</strain>
        <tissue evidence="1">Young leaves</tissue>
    </source>
</reference>
<dbReference type="EMBL" id="ASHM01002832">
    <property type="protein sequence ID" value="PNY08942.1"/>
    <property type="molecule type" value="Genomic_DNA"/>
</dbReference>
<name>A0A2K3P0X3_TRIPR</name>
<organism evidence="1 2">
    <name type="scientific">Trifolium pratense</name>
    <name type="common">Red clover</name>
    <dbReference type="NCBI Taxonomy" id="57577"/>
    <lineage>
        <taxon>Eukaryota</taxon>
        <taxon>Viridiplantae</taxon>
        <taxon>Streptophyta</taxon>
        <taxon>Embryophyta</taxon>
        <taxon>Tracheophyta</taxon>
        <taxon>Spermatophyta</taxon>
        <taxon>Magnoliopsida</taxon>
        <taxon>eudicotyledons</taxon>
        <taxon>Gunneridae</taxon>
        <taxon>Pentapetalae</taxon>
        <taxon>rosids</taxon>
        <taxon>fabids</taxon>
        <taxon>Fabales</taxon>
        <taxon>Fabaceae</taxon>
        <taxon>Papilionoideae</taxon>
        <taxon>50 kb inversion clade</taxon>
        <taxon>NPAAA clade</taxon>
        <taxon>Hologalegina</taxon>
        <taxon>IRL clade</taxon>
        <taxon>Trifolieae</taxon>
        <taxon>Trifolium</taxon>
    </lineage>
</organism>
<evidence type="ECO:0000313" key="2">
    <source>
        <dbReference type="Proteomes" id="UP000236291"/>
    </source>
</evidence>